<dbReference type="SUPFAM" id="SSF50475">
    <property type="entry name" value="FMN-binding split barrel"/>
    <property type="match status" value="1"/>
</dbReference>
<keyword evidence="2" id="KW-1185">Reference proteome</keyword>
<sequence>MTTAEALAAIDRSEVVQLTTMTRDGRAISTPVGATVTDGVVYIRSQRRAKGLWYRRALNTPRGTIEVGPVALPVTFAHVDDVAELRRLRDATLAKYGGALRSLLLRPALWWTRDVVIRATPA</sequence>
<dbReference type="AlphaFoldDB" id="D5UNY5"/>
<gene>
    <name evidence="1" type="ordered locus">Tpau_4125</name>
</gene>
<organism evidence="1 2">
    <name type="scientific">Tsukamurella paurometabola (strain ATCC 8368 / DSM 20162 / CCUG 35730 / CIP 100753 / JCM 10117 / KCTC 9821 / NBRC 16120 / NCIMB 702349 / NCTC 13040)</name>
    <name type="common">Corynebacterium paurometabolum</name>
    <dbReference type="NCBI Taxonomy" id="521096"/>
    <lineage>
        <taxon>Bacteria</taxon>
        <taxon>Bacillati</taxon>
        <taxon>Actinomycetota</taxon>
        <taxon>Actinomycetes</taxon>
        <taxon>Mycobacteriales</taxon>
        <taxon>Tsukamurellaceae</taxon>
        <taxon>Tsukamurella</taxon>
    </lineage>
</organism>
<dbReference type="EMBL" id="CP001966">
    <property type="protein sequence ID" value="ADG80694.1"/>
    <property type="molecule type" value="Genomic_DNA"/>
</dbReference>
<dbReference type="Proteomes" id="UP000001213">
    <property type="component" value="Chromosome"/>
</dbReference>
<proteinExistence type="predicted"/>
<reference evidence="2" key="1">
    <citation type="submission" date="2010-03" db="EMBL/GenBank/DDBJ databases">
        <title>The complete chromosome of Tsukamurella paurometabola DSM 20162.</title>
        <authorList>
            <consortium name="US DOE Joint Genome Institute (JGI-PGF)"/>
            <person name="Lucas S."/>
            <person name="Copeland A."/>
            <person name="Lapidus A."/>
            <person name="Glavina del Rio T."/>
            <person name="Dalin E."/>
            <person name="Tice H."/>
            <person name="Bruce D."/>
            <person name="Goodwin L."/>
            <person name="Pitluck S."/>
            <person name="Kyrpides N."/>
            <person name="Mavromatis K."/>
            <person name="Ivanova N."/>
            <person name="Mikhailova N."/>
            <person name="Munk A.C."/>
            <person name="Brettin T."/>
            <person name="Detter J.C."/>
            <person name="Tapia R."/>
            <person name="Han C."/>
            <person name="Larimer F."/>
            <person name="Land M."/>
            <person name="Hauser L."/>
            <person name="Markowitz V."/>
            <person name="Cheng J.-F."/>
            <person name="Hugenholtz P."/>
            <person name="Woyke T."/>
            <person name="Wu D."/>
            <person name="Jando M."/>
            <person name="Brambilla E."/>
            <person name="Klenk H.-P."/>
            <person name="Eisen J.A."/>
        </authorList>
    </citation>
    <scope>NUCLEOTIDE SEQUENCE [LARGE SCALE GENOMIC DNA]</scope>
    <source>
        <strain evidence="2">ATCC 8368 / DSM 20162 / CCUG 35730 / CIP 100753 / JCM 10117 / KCTC 9821 / NBRC 16120 / NCIMB 702349 / NCTC 13040</strain>
    </source>
</reference>
<evidence type="ECO:0000313" key="1">
    <source>
        <dbReference type="EMBL" id="ADG80694.1"/>
    </source>
</evidence>
<dbReference type="Pfam" id="PF10012">
    <property type="entry name" value="DUF2255"/>
    <property type="match status" value="1"/>
</dbReference>
<dbReference type="STRING" id="521096.Tpau_4125"/>
<dbReference type="HOGENOM" id="CLU_2025738_0_0_11"/>
<dbReference type="InterPro" id="IPR016888">
    <property type="entry name" value="UCP028498"/>
</dbReference>
<dbReference type="KEGG" id="tpr:Tpau_4125"/>
<reference evidence="1 2" key="2">
    <citation type="journal article" date="2011" name="Stand. Genomic Sci.">
        <title>Complete genome sequence of Tsukamurella paurometabola type strain (no. 33).</title>
        <authorList>
            <person name="Munk A.C."/>
            <person name="Lapidus A."/>
            <person name="Lucas S."/>
            <person name="Nolan M."/>
            <person name="Tice H."/>
            <person name="Cheng J.F."/>
            <person name="Del Rio T.G."/>
            <person name="Goodwin L."/>
            <person name="Pitluck S."/>
            <person name="Liolios K."/>
            <person name="Huntemann M."/>
            <person name="Ivanova N."/>
            <person name="Mavromatis K."/>
            <person name="Mikhailova N."/>
            <person name="Pati A."/>
            <person name="Chen A."/>
            <person name="Palaniappan K."/>
            <person name="Tapia R."/>
            <person name="Han C."/>
            <person name="Land M."/>
            <person name="Hauser L."/>
            <person name="Chang Y.J."/>
            <person name="Jeffries C.D."/>
            <person name="Brettin T."/>
            <person name="Yasawong M."/>
            <person name="Brambilla E.M."/>
            <person name="Rohde M."/>
            <person name="Sikorski J."/>
            <person name="Goker M."/>
            <person name="Detter J.C."/>
            <person name="Woyke T."/>
            <person name="Bristow J."/>
            <person name="Eisen J.A."/>
            <person name="Markowitz V."/>
            <person name="Hugenholtz P."/>
            <person name="Kyrpides N.C."/>
            <person name="Klenk H.P."/>
        </authorList>
    </citation>
    <scope>NUCLEOTIDE SEQUENCE [LARGE SCALE GENOMIC DNA]</scope>
    <source>
        <strain evidence="2">ATCC 8368 / DSM 20162 / CCUG 35730 / CIP 100753 / JCM 10117 / KCTC 9821 / NBRC 16120 / NCIMB 702349 / NCTC 13040</strain>
    </source>
</reference>
<dbReference type="Gene3D" id="2.30.110.10">
    <property type="entry name" value="Electron Transport, Fmn-binding Protein, Chain A"/>
    <property type="match status" value="1"/>
</dbReference>
<accession>D5UNY5</accession>
<protein>
    <submittedName>
        <fullName evidence="1">Uncharacterized protein</fullName>
    </submittedName>
</protein>
<dbReference type="RefSeq" id="WP_013128683.1">
    <property type="nucleotide sequence ID" value="NC_014158.1"/>
</dbReference>
<name>D5UNY5_TSUPD</name>
<dbReference type="InterPro" id="IPR012349">
    <property type="entry name" value="Split_barrel_FMN-bd"/>
</dbReference>
<dbReference type="eggNOG" id="COG4334">
    <property type="taxonomic scope" value="Bacteria"/>
</dbReference>
<evidence type="ECO:0000313" key="2">
    <source>
        <dbReference type="Proteomes" id="UP000001213"/>
    </source>
</evidence>